<dbReference type="EMBL" id="JABBGH010000002">
    <property type="protein sequence ID" value="NML66686.1"/>
    <property type="molecule type" value="Genomic_DNA"/>
</dbReference>
<dbReference type="InterPro" id="IPR024618">
    <property type="entry name" value="DUF3857"/>
</dbReference>
<proteinExistence type="predicted"/>
<feature type="signal peptide" evidence="1">
    <location>
        <begin position="1"/>
        <end position="26"/>
    </location>
</feature>
<sequence>MNKLLRSYGLATTGCLALAAARPAAAQQAPVQPVVIKFGQPAPADFEARNFVADSAAAAVVLSDVGTTRFRVDGLSFKMDTERTTRIKILKKAGYDYATVEIPLYHRDGDEEKITSLKGFTYNMVGGKLEKVKLESANMFTEERTKNTRVRKFTLPGVREGAVVEYTYSVTSDFFFHLQPWAFQRDIPTRWSEYRASIPEYFDYKMLMQGYEPLAISQKEDGMTQYMASERVQTTTGGSAWQGGGTSHTSTEAQTINARVTNYHWAMRDVPALREEPYMTTPDDYVARIDFELAGERLGGTYRNVLGDWTKINSSLLESDDFGGVLNRGGFLKELVQQLVAQYADPAARAAAVRELVLRNVKYDGSNRAVGSGSAKHTWEQHRGTAADVNLLLIAALRQADLPAQPVLLSTRTHGRVSVSSPLLEQYNYVVALVPLPDKKELLLDATEPLLPAGVLPQRCLNQVGRLVVPAAEGEGRWVELVPAQRHSHYQQVTMTVDAQGNITSQVQEQHGGYSGVSARSKLTELGEKKYVTELTNQHTNWEVPSYKFAAVADVSQPLSLHYEVRQAATTPGTAQELYLKPLASFCESRNPFDNAQRRFPVDLGAPTQDVVLINLTLPPGYVAELPKSANVSLPEQGGSYVFSASSPTPGTVQLISRLTLAKPVYGAEEYGNLREFYRLALAKQAEAMVIKKQ</sequence>
<keyword evidence="1" id="KW-0732">Signal</keyword>
<evidence type="ECO:0000259" key="3">
    <source>
        <dbReference type="Pfam" id="PF12969"/>
    </source>
</evidence>
<dbReference type="Pfam" id="PF01841">
    <property type="entry name" value="Transglut_core"/>
    <property type="match status" value="1"/>
</dbReference>
<accession>A0A7Y0AG27</accession>
<dbReference type="RefSeq" id="WP_169532316.1">
    <property type="nucleotide sequence ID" value="NZ_JABBGH010000002.1"/>
</dbReference>
<dbReference type="Proteomes" id="UP000559626">
    <property type="component" value="Unassembled WGS sequence"/>
</dbReference>
<evidence type="ECO:0000313" key="4">
    <source>
        <dbReference type="EMBL" id="NML66686.1"/>
    </source>
</evidence>
<dbReference type="InterPro" id="IPR038765">
    <property type="entry name" value="Papain-like_cys_pep_sf"/>
</dbReference>
<dbReference type="Pfam" id="PF12969">
    <property type="entry name" value="DUF3857"/>
    <property type="match status" value="1"/>
</dbReference>
<protein>
    <submittedName>
        <fullName evidence="4">DUF3857 and transglutaminase domain-containing protein</fullName>
    </submittedName>
</protein>
<name>A0A7Y0AG27_9BACT</name>
<evidence type="ECO:0000259" key="2">
    <source>
        <dbReference type="Pfam" id="PF01841"/>
    </source>
</evidence>
<evidence type="ECO:0000256" key="1">
    <source>
        <dbReference type="SAM" id="SignalP"/>
    </source>
</evidence>
<dbReference type="Gene3D" id="2.60.40.3140">
    <property type="match status" value="1"/>
</dbReference>
<organism evidence="4 5">
    <name type="scientific">Hymenobacter polaris</name>
    <dbReference type="NCBI Taxonomy" id="2682546"/>
    <lineage>
        <taxon>Bacteria</taxon>
        <taxon>Pseudomonadati</taxon>
        <taxon>Bacteroidota</taxon>
        <taxon>Cytophagia</taxon>
        <taxon>Cytophagales</taxon>
        <taxon>Hymenobacteraceae</taxon>
        <taxon>Hymenobacter</taxon>
    </lineage>
</organism>
<feature type="domain" description="Transglutaminase-like" evidence="2">
    <location>
        <begin position="334"/>
        <end position="416"/>
    </location>
</feature>
<evidence type="ECO:0000313" key="5">
    <source>
        <dbReference type="Proteomes" id="UP000559626"/>
    </source>
</evidence>
<dbReference type="Gene3D" id="3.10.620.30">
    <property type="match status" value="1"/>
</dbReference>
<reference evidence="4 5" key="1">
    <citation type="submission" date="2020-04" db="EMBL/GenBank/DDBJ databases">
        <title>Hymenobacter polaris sp. nov., isolated from Arctic soil.</title>
        <authorList>
            <person name="Dahal R.H."/>
        </authorList>
    </citation>
    <scope>NUCLEOTIDE SEQUENCE [LARGE SCALE GENOMIC DNA]</scope>
    <source>
        <strain evidence="4 5">RP-2-7</strain>
    </source>
</reference>
<dbReference type="AlphaFoldDB" id="A0A7Y0AG27"/>
<dbReference type="Gene3D" id="2.60.120.1130">
    <property type="match status" value="1"/>
</dbReference>
<dbReference type="InterPro" id="IPR002931">
    <property type="entry name" value="Transglutaminase-like"/>
</dbReference>
<gene>
    <name evidence="4" type="ORF">HHL22_15875</name>
</gene>
<comment type="caution">
    <text evidence="4">The sequence shown here is derived from an EMBL/GenBank/DDBJ whole genome shotgun (WGS) entry which is preliminary data.</text>
</comment>
<dbReference type="SUPFAM" id="SSF54001">
    <property type="entry name" value="Cysteine proteinases"/>
    <property type="match status" value="1"/>
</dbReference>
<keyword evidence="5" id="KW-1185">Reference proteome</keyword>
<feature type="chain" id="PRO_5030854779" evidence="1">
    <location>
        <begin position="27"/>
        <end position="694"/>
    </location>
</feature>
<feature type="domain" description="DUF3857" evidence="3">
    <location>
        <begin position="79"/>
        <end position="227"/>
    </location>
</feature>